<comment type="subcellular location">
    <subcellularLocation>
        <location evidence="1">Membrane</location>
    </subcellularLocation>
</comment>
<keyword evidence="9" id="KW-1185">Reference proteome</keyword>
<gene>
    <name evidence="8" type="primary">MANSC4</name>
</gene>
<keyword evidence="5" id="KW-1133">Transmembrane helix</keyword>
<evidence type="ECO:0000259" key="7">
    <source>
        <dbReference type="PROSITE" id="PS50986"/>
    </source>
</evidence>
<dbReference type="InterPro" id="IPR011106">
    <property type="entry name" value="MANSC_N"/>
</dbReference>
<sequence>MHVAVVVVNVILLLSMGWTSDSLCSPTIFYRDCWIRRFPGLLVDLEESQKLGAQFLKYYSESTGQKCSRSCCLQKDVSCNLAVFYHDPIHDNINCLHIHCPTLESCILQPGTSAILYNITDGIDPDLLVFEQSPMYLNTHSSSSRWDRLRILKAVNLDKPQTTVINHVLPSTEAPPSTTHQDLVVNTNSTGYSKELTTDFWARFTSLNDTITTKVNMVSPSSDVISNPDNKTISPFFVSIDTKLYHMPIPSRLNSSKQILNKTKGYNSRNHTSANEDEVSVTSRTWLASVALCTSIIFLGCCIVILASGCCGKQQGQYKLGQRKSESQIKNCNHMKENSS</sequence>
<dbReference type="FunCoup" id="A0A2R8NFM3">
    <property type="interactions" value="323"/>
</dbReference>
<feature type="signal peptide" evidence="6">
    <location>
        <begin position="1"/>
        <end position="19"/>
    </location>
</feature>
<keyword evidence="5" id="KW-0812">Transmembrane</keyword>
<reference evidence="8" key="3">
    <citation type="submission" date="2025-09" db="UniProtKB">
        <authorList>
            <consortium name="Ensembl"/>
        </authorList>
    </citation>
    <scope>IDENTIFICATION</scope>
</reference>
<reference evidence="8" key="2">
    <citation type="submission" date="2025-08" db="UniProtKB">
        <authorList>
            <consortium name="Ensembl"/>
        </authorList>
    </citation>
    <scope>IDENTIFICATION</scope>
</reference>
<evidence type="ECO:0000256" key="5">
    <source>
        <dbReference type="SAM" id="Phobius"/>
    </source>
</evidence>
<evidence type="ECO:0000256" key="1">
    <source>
        <dbReference type="ARBA" id="ARBA00004370"/>
    </source>
</evidence>
<dbReference type="Proteomes" id="UP000008225">
    <property type="component" value="Chromosome 9"/>
</dbReference>
<feature type="chain" id="PRO_5035172288" evidence="6">
    <location>
        <begin position="20"/>
        <end position="340"/>
    </location>
</feature>
<keyword evidence="3 5" id="KW-0472">Membrane</keyword>
<protein>
    <submittedName>
        <fullName evidence="8">MANSC domain containing 4</fullName>
    </submittedName>
</protein>
<organism evidence="8 9">
    <name type="scientific">Callithrix jacchus</name>
    <name type="common">White-tufted-ear marmoset</name>
    <name type="synonym">Simia Jacchus</name>
    <dbReference type="NCBI Taxonomy" id="9483"/>
    <lineage>
        <taxon>Eukaryota</taxon>
        <taxon>Metazoa</taxon>
        <taxon>Chordata</taxon>
        <taxon>Craniata</taxon>
        <taxon>Vertebrata</taxon>
        <taxon>Euteleostomi</taxon>
        <taxon>Mammalia</taxon>
        <taxon>Eutheria</taxon>
        <taxon>Euarchontoglires</taxon>
        <taxon>Primates</taxon>
        <taxon>Haplorrhini</taxon>
        <taxon>Platyrrhini</taxon>
        <taxon>Cebidae</taxon>
        <taxon>Callitrichinae</taxon>
        <taxon>Callithrix</taxon>
        <taxon>Callithrix</taxon>
    </lineage>
</organism>
<dbReference type="Bgee" id="ENSCJAG00000042221">
    <property type="expression patterns" value="Expressed in testis and 5 other cell types or tissues"/>
</dbReference>
<keyword evidence="4" id="KW-0325">Glycoprotein</keyword>
<evidence type="ECO:0000313" key="9">
    <source>
        <dbReference type="Proteomes" id="UP000008225"/>
    </source>
</evidence>
<evidence type="ECO:0000313" key="8">
    <source>
        <dbReference type="Ensembl" id="ENSCJAP00000067454.2"/>
    </source>
</evidence>
<proteinExistence type="predicted"/>
<name>A0A2R8NFM3_CALJA</name>
<evidence type="ECO:0000256" key="6">
    <source>
        <dbReference type="SAM" id="SignalP"/>
    </source>
</evidence>
<dbReference type="GO" id="GO:0005886">
    <property type="term" value="C:plasma membrane"/>
    <property type="evidence" value="ECO:0007669"/>
    <property type="project" value="TreeGrafter"/>
</dbReference>
<dbReference type="AlphaFoldDB" id="A0A2R8NFM3"/>
<evidence type="ECO:0000256" key="2">
    <source>
        <dbReference type="ARBA" id="ARBA00022729"/>
    </source>
</evidence>
<feature type="domain" description="MANSC" evidence="7">
    <location>
        <begin position="37"/>
        <end position="117"/>
    </location>
</feature>
<dbReference type="PROSITE" id="PS50986">
    <property type="entry name" value="MANSC"/>
    <property type="match status" value="1"/>
</dbReference>
<dbReference type="PANTHER" id="PTHR46750:SF2">
    <property type="entry name" value="MANSC DOMAIN-CONTAINING PROTEIN 4"/>
    <property type="match status" value="1"/>
</dbReference>
<dbReference type="GO" id="GO:0030198">
    <property type="term" value="P:extracellular matrix organization"/>
    <property type="evidence" value="ECO:0007669"/>
    <property type="project" value="TreeGrafter"/>
</dbReference>
<dbReference type="InterPro" id="IPR013980">
    <property type="entry name" value="MANSC_dom"/>
</dbReference>
<dbReference type="GO" id="GO:0060429">
    <property type="term" value="P:epithelium development"/>
    <property type="evidence" value="ECO:0007669"/>
    <property type="project" value="TreeGrafter"/>
</dbReference>
<dbReference type="GeneTree" id="ENSGT00940000153377"/>
<dbReference type="OMA" id="IHDNINC"/>
<keyword evidence="2 6" id="KW-0732">Signal</keyword>
<dbReference type="GO" id="GO:0004867">
    <property type="term" value="F:serine-type endopeptidase inhibitor activity"/>
    <property type="evidence" value="ECO:0007669"/>
    <property type="project" value="TreeGrafter"/>
</dbReference>
<dbReference type="Ensembl" id="ENSCJAT00000081778.2">
    <property type="protein sequence ID" value="ENSCJAP00000067454.2"/>
    <property type="gene ID" value="ENSCJAG00000042221.2"/>
</dbReference>
<dbReference type="SMART" id="SM00765">
    <property type="entry name" value="MANEC"/>
    <property type="match status" value="1"/>
</dbReference>
<accession>A0A2R8NFM3</accession>
<dbReference type="InParanoid" id="A0A2R8NFM3"/>
<evidence type="ECO:0000256" key="4">
    <source>
        <dbReference type="ARBA" id="ARBA00023180"/>
    </source>
</evidence>
<dbReference type="STRING" id="9483.ENSCJAP00000067454"/>
<evidence type="ECO:0000256" key="3">
    <source>
        <dbReference type="ARBA" id="ARBA00023136"/>
    </source>
</evidence>
<dbReference type="PANTHER" id="PTHR46750">
    <property type="entry name" value="KUNITZ-TYPE PROTEASE INHIBITOR 1"/>
    <property type="match status" value="1"/>
</dbReference>
<dbReference type="GO" id="GO:0008544">
    <property type="term" value="P:epidermis development"/>
    <property type="evidence" value="ECO:0007669"/>
    <property type="project" value="TreeGrafter"/>
</dbReference>
<reference evidence="8" key="1">
    <citation type="submission" date="2009-03" db="EMBL/GenBank/DDBJ databases">
        <authorList>
            <person name="Warren W."/>
            <person name="Ye L."/>
            <person name="Minx P."/>
            <person name="Worley K."/>
            <person name="Gibbs R."/>
            <person name="Wilson R.K."/>
        </authorList>
    </citation>
    <scope>NUCLEOTIDE SEQUENCE [LARGE SCALE GENOMIC DNA]</scope>
</reference>
<feature type="transmembrane region" description="Helical" evidence="5">
    <location>
        <begin position="286"/>
        <end position="307"/>
    </location>
</feature>
<dbReference type="Pfam" id="PF07502">
    <property type="entry name" value="MANEC"/>
    <property type="match status" value="1"/>
</dbReference>